<feature type="binding site" evidence="7">
    <location>
        <begin position="3"/>
        <end position="14"/>
    </location>
    <ligand>
        <name>NAD(+)</name>
        <dbReference type="ChEBI" id="CHEBI:57540"/>
    </ligand>
</feature>
<feature type="domain" description="Mannitol dehydrogenase C-terminal" evidence="9">
    <location>
        <begin position="204"/>
        <end position="345"/>
    </location>
</feature>
<dbReference type="InterPro" id="IPR013118">
    <property type="entry name" value="Mannitol_DH_C"/>
</dbReference>
<evidence type="ECO:0000313" key="11">
    <source>
        <dbReference type="Proteomes" id="UP000469440"/>
    </source>
</evidence>
<evidence type="ECO:0000313" key="10">
    <source>
        <dbReference type="EMBL" id="MVB11768.1"/>
    </source>
</evidence>
<evidence type="ECO:0000256" key="7">
    <source>
        <dbReference type="HAMAP-Rule" id="MF_00196"/>
    </source>
</evidence>
<dbReference type="AlphaFoldDB" id="A0A6N8I1H4"/>
<dbReference type="Pfam" id="PF01232">
    <property type="entry name" value="Mannitol_dh"/>
    <property type="match status" value="1"/>
</dbReference>
<protein>
    <recommendedName>
        <fullName evidence="3 7">Mannitol-1-phosphate 5-dehydrogenase</fullName>
        <ecNumber evidence="2 7">1.1.1.17</ecNumber>
    </recommendedName>
</protein>
<dbReference type="InterPro" id="IPR008927">
    <property type="entry name" value="6-PGluconate_DH-like_C_sf"/>
</dbReference>
<dbReference type="SUPFAM" id="SSF51735">
    <property type="entry name" value="NAD(P)-binding Rossmann-fold domains"/>
    <property type="match status" value="1"/>
</dbReference>
<keyword evidence="5 7" id="KW-0520">NAD</keyword>
<dbReference type="GO" id="GO:0008926">
    <property type="term" value="F:mannitol-1-phosphate 5-dehydrogenase activity"/>
    <property type="evidence" value="ECO:0007669"/>
    <property type="project" value="UniProtKB-UniRule"/>
</dbReference>
<comment type="similarity">
    <text evidence="1 7">Belongs to the mannitol dehydrogenase family.</text>
</comment>
<evidence type="ECO:0000256" key="5">
    <source>
        <dbReference type="ARBA" id="ARBA00023027"/>
    </source>
</evidence>
<evidence type="ECO:0000256" key="3">
    <source>
        <dbReference type="ARBA" id="ARBA00016219"/>
    </source>
</evidence>
<dbReference type="PROSITE" id="PS00974">
    <property type="entry name" value="MANNITOL_DHGENASE"/>
    <property type="match status" value="1"/>
</dbReference>
<evidence type="ECO:0000256" key="4">
    <source>
        <dbReference type="ARBA" id="ARBA00023002"/>
    </source>
</evidence>
<organism evidence="10 11">
    <name type="scientific">Caproicibacter fermentans</name>
    <dbReference type="NCBI Taxonomy" id="2576756"/>
    <lineage>
        <taxon>Bacteria</taxon>
        <taxon>Bacillati</taxon>
        <taxon>Bacillota</taxon>
        <taxon>Clostridia</taxon>
        <taxon>Eubacteriales</taxon>
        <taxon>Acutalibacteraceae</taxon>
        <taxon>Caproicibacter</taxon>
    </lineage>
</organism>
<dbReference type="Gene3D" id="3.40.50.720">
    <property type="entry name" value="NAD(P)-binding Rossmann-like Domain"/>
    <property type="match status" value="1"/>
</dbReference>
<dbReference type="GO" id="GO:0005829">
    <property type="term" value="C:cytosol"/>
    <property type="evidence" value="ECO:0007669"/>
    <property type="project" value="TreeGrafter"/>
</dbReference>
<dbReference type="RefSeq" id="WP_156990857.1">
    <property type="nucleotide sequence ID" value="NZ_VWXL01000073.1"/>
</dbReference>
<keyword evidence="4 7" id="KW-0560">Oxidoreductase</keyword>
<dbReference type="SUPFAM" id="SSF48179">
    <property type="entry name" value="6-phosphogluconate dehydrogenase C-terminal domain-like"/>
    <property type="match status" value="1"/>
</dbReference>
<evidence type="ECO:0000256" key="2">
    <source>
        <dbReference type="ARBA" id="ARBA00012939"/>
    </source>
</evidence>
<dbReference type="InterPro" id="IPR023028">
    <property type="entry name" value="Mannitol_1_phos_5_DH"/>
</dbReference>
<dbReference type="PANTHER" id="PTHR30524">
    <property type="entry name" value="MANNITOL-1-PHOSPHATE 5-DEHYDROGENASE"/>
    <property type="match status" value="1"/>
</dbReference>
<dbReference type="InterPro" id="IPR023027">
    <property type="entry name" value="Mannitol_DH_CS"/>
</dbReference>
<dbReference type="PRINTS" id="PR00084">
    <property type="entry name" value="MTLDHDRGNASE"/>
</dbReference>
<dbReference type="Proteomes" id="UP000469440">
    <property type="component" value="Unassembled WGS sequence"/>
</dbReference>
<dbReference type="OrthoDB" id="271711at2"/>
<evidence type="ECO:0000256" key="1">
    <source>
        <dbReference type="ARBA" id="ARBA00006541"/>
    </source>
</evidence>
<dbReference type="Pfam" id="PF08125">
    <property type="entry name" value="Mannitol_dh_C"/>
    <property type="match status" value="1"/>
</dbReference>
<dbReference type="PANTHER" id="PTHR30524:SF0">
    <property type="entry name" value="ALTRONATE OXIDOREDUCTASE-RELATED"/>
    <property type="match status" value="1"/>
</dbReference>
<comment type="caution">
    <text evidence="10">The sequence shown here is derived from an EMBL/GenBank/DDBJ whole genome shotgun (WGS) entry which is preliminary data.</text>
</comment>
<dbReference type="InterPro" id="IPR013131">
    <property type="entry name" value="Mannitol_DH_N"/>
</dbReference>
<dbReference type="InterPro" id="IPR013328">
    <property type="entry name" value="6PGD_dom2"/>
</dbReference>
<sequence length="380" mass="42577">MEAVHFGAGNIGRGFIGYLLTKSGYHVTFADISAPLVEDLNQFGRYHVETLGSVRKQEEISGICAIRTDDVETLERSVIRADLITLSIGANHLEQAGKALRPLLMARKEKNGAARLDIIACENALCATDILCKALKEPEDDEFNAYLSETVGFPNCAVDRIVPNAAMQKELPVDVVVEDFFEWDIESGKVRRNREIANVNYVENLAPYLERKLFMLNGAHAAVAYLGCRRGYRFVHEAILDQSILKEVHGFHREALAALSKKHGLSVEDLTKYADQLVRRFQNSYLQDELCRVGRDPIRKLSNRERLVSPLLLCEKYRLPDNSILKAIAAGYTFDRKEDAASVEMQKCISNLGIEGAVHKISGLDEKLAERVAKLYLLLQ</sequence>
<gene>
    <name evidence="10" type="primary">mtlD_2</name>
    <name evidence="7" type="synonym">mtlD</name>
    <name evidence="10" type="ORF">CAFE_24930</name>
</gene>
<dbReference type="EC" id="1.1.1.17" evidence="2 7"/>
<accession>A0A6N8I1H4</accession>
<evidence type="ECO:0000256" key="6">
    <source>
        <dbReference type="ARBA" id="ARBA00048615"/>
    </source>
</evidence>
<feature type="domain" description="Mannitol dehydrogenase N-terminal" evidence="8">
    <location>
        <begin position="1"/>
        <end position="194"/>
    </location>
</feature>
<dbReference type="InterPro" id="IPR036291">
    <property type="entry name" value="NAD(P)-bd_dom_sf"/>
</dbReference>
<dbReference type="GO" id="GO:0019592">
    <property type="term" value="P:mannitol catabolic process"/>
    <property type="evidence" value="ECO:0007669"/>
    <property type="project" value="TreeGrafter"/>
</dbReference>
<dbReference type="NCBIfam" id="NF002653">
    <property type="entry name" value="PRK02318.2-6"/>
    <property type="match status" value="1"/>
</dbReference>
<reference evidence="10 11" key="1">
    <citation type="submission" date="2019-09" db="EMBL/GenBank/DDBJ databases">
        <title>Genome sequence of Clostridium sp. EA1.</title>
        <authorList>
            <person name="Poehlein A."/>
            <person name="Bengelsdorf F.R."/>
            <person name="Daniel R."/>
        </authorList>
    </citation>
    <scope>NUCLEOTIDE SEQUENCE [LARGE SCALE GENOMIC DNA]</scope>
    <source>
        <strain evidence="10 11">EA1</strain>
    </source>
</reference>
<dbReference type="EMBL" id="VWXL01000073">
    <property type="protein sequence ID" value="MVB11768.1"/>
    <property type="molecule type" value="Genomic_DNA"/>
</dbReference>
<evidence type="ECO:0000259" key="9">
    <source>
        <dbReference type="Pfam" id="PF08125"/>
    </source>
</evidence>
<proteinExistence type="inferred from homology"/>
<comment type="catalytic activity">
    <reaction evidence="6 7">
        <text>D-mannitol 1-phosphate + NAD(+) = beta-D-fructose 6-phosphate + NADH + H(+)</text>
        <dbReference type="Rhea" id="RHEA:19661"/>
        <dbReference type="ChEBI" id="CHEBI:15378"/>
        <dbReference type="ChEBI" id="CHEBI:57540"/>
        <dbReference type="ChEBI" id="CHEBI:57634"/>
        <dbReference type="ChEBI" id="CHEBI:57945"/>
        <dbReference type="ChEBI" id="CHEBI:61381"/>
        <dbReference type="EC" id="1.1.1.17"/>
    </reaction>
</comment>
<name>A0A6N8I1H4_9FIRM</name>
<dbReference type="Gene3D" id="1.10.1040.10">
    <property type="entry name" value="N-(1-d-carboxylethyl)-l-norvaline Dehydrogenase, domain 2"/>
    <property type="match status" value="1"/>
</dbReference>
<evidence type="ECO:0000259" key="8">
    <source>
        <dbReference type="Pfam" id="PF01232"/>
    </source>
</evidence>
<dbReference type="HAMAP" id="MF_00196">
    <property type="entry name" value="Mannitol_dehydrog"/>
    <property type="match status" value="1"/>
</dbReference>
<dbReference type="InterPro" id="IPR000669">
    <property type="entry name" value="Mannitol_DH"/>
</dbReference>
<keyword evidence="11" id="KW-1185">Reference proteome</keyword>